<sequence length="741" mass="82179">KVQTGGAKAQTPKRPREEADGPLNPETPGEGALVRREPATGAPCGPVCVGGAPTRPLGSSTHEDLVTVKIDPTGGRAQAADGGLEPGPARLGPERSALVAREVGRPRSVLPDSACWNAPFLAESMAGSPSAPLAGPGRGSVSEARDVSQAGSAPLPSAVSCSPQRFSNLELIFDHVGHFGRFQVFLYLVCAFQNISCGIHYLASVFLIVSPQHTCKPPGNVSQVLFNNISKWRFEDAWMLFSTGVEDHVTVQLQDGEVWELSHCQRLRREDKKLSLNYDYHGRKSRFSCTDGYFYDKTKWDSTVVTQWNLVCNQEWFAKIIQPVFMFGVLLGGVIFGYLSDRIGRRLVLWSTSTGIFLFGISEALAFDYYSFLVTHFFLAIVASGYLVVMFVYVMEFIGRTSRTWAAIQVHSFFAVGTMVVALVGYLIRTWWIYQMVLSTVTVPFFLCCWMLPETPFWLLSEGRLEEAQKVVDRMTKWNRRTSCKLSELLLRDLNGPVGKEPYKAEKHKLLDLFYDWTIGTRTLIVWLIWLTACLGFYTFSWNSVNLGGNEYLNLFLMGLVEIPAYFFVCVGMDSVGRRNILIFLLISSALICGVIIIIPENHYIWTMLVTMAGKFTIGASFGLVYLYTAELYPTVIRSLAVGSGSMVSRVGSIVAPFCVYLSNVWVFMPQLIVGILALVSGLLALNLPETLGKPLTTTWEEAVNLKERQDTRSSKLLPTPNNTELEKTEAIKSKGPGLSE</sequence>
<protein>
    <recommendedName>
        <fullName evidence="12">Solute carrier family 22 member 16</fullName>
    </recommendedName>
    <alternativeName>
        <fullName evidence="13">Carnitine transporter 2</fullName>
    </alternativeName>
</protein>
<feature type="transmembrane region" description="Helical" evidence="15">
    <location>
        <begin position="373"/>
        <end position="394"/>
    </location>
</feature>
<feature type="non-terminal residue" evidence="17">
    <location>
        <position position="1"/>
    </location>
</feature>
<comment type="catalytic activity">
    <reaction evidence="9">
        <text>spermidine(in) = spermidine(out)</text>
        <dbReference type="Rhea" id="RHEA:35039"/>
        <dbReference type="ChEBI" id="CHEBI:57834"/>
    </reaction>
</comment>
<keyword evidence="18" id="KW-1185">Reference proteome</keyword>
<evidence type="ECO:0000259" key="16">
    <source>
        <dbReference type="PROSITE" id="PS50850"/>
    </source>
</evidence>
<keyword evidence="7 15" id="KW-0472">Membrane</keyword>
<feature type="transmembrane region" description="Helical" evidence="15">
    <location>
        <begin position="406"/>
        <end position="426"/>
    </location>
</feature>
<proteinExistence type="inferred from homology"/>
<feature type="region of interest" description="Disordered" evidence="14">
    <location>
        <begin position="73"/>
        <end position="92"/>
    </location>
</feature>
<dbReference type="GO" id="GO:0006811">
    <property type="term" value="P:monoatomic ion transport"/>
    <property type="evidence" value="ECO:0007669"/>
    <property type="project" value="UniProtKB-KW"/>
</dbReference>
<dbReference type="GO" id="GO:0016020">
    <property type="term" value="C:membrane"/>
    <property type="evidence" value="ECO:0007669"/>
    <property type="project" value="InterPro"/>
</dbReference>
<evidence type="ECO:0000256" key="4">
    <source>
        <dbReference type="ARBA" id="ARBA00022692"/>
    </source>
</evidence>
<dbReference type="PROSITE" id="PS50850">
    <property type="entry name" value="MFS"/>
    <property type="match status" value="1"/>
</dbReference>
<feature type="transmembrane region" description="Helical" evidence="15">
    <location>
        <begin position="552"/>
        <end position="569"/>
    </location>
</feature>
<evidence type="ECO:0000256" key="6">
    <source>
        <dbReference type="ARBA" id="ARBA00023065"/>
    </source>
</evidence>
<feature type="region of interest" description="Disordered" evidence="14">
    <location>
        <begin position="711"/>
        <end position="741"/>
    </location>
</feature>
<feature type="transmembrane region" description="Helical" evidence="15">
    <location>
        <begin position="581"/>
        <end position="599"/>
    </location>
</feature>
<comment type="similarity">
    <text evidence="2">Belongs to the major facilitator (TC 2.A.1) superfamily. Organic cation transporter (TC 2.A.1.19) family.</text>
</comment>
<feature type="transmembrane region" description="Helical" evidence="15">
    <location>
        <begin position="605"/>
        <end position="628"/>
    </location>
</feature>
<evidence type="ECO:0000256" key="8">
    <source>
        <dbReference type="ARBA" id="ARBA00023180"/>
    </source>
</evidence>
<feature type="region of interest" description="Disordered" evidence="14">
    <location>
        <begin position="1"/>
        <end position="49"/>
    </location>
</feature>
<dbReference type="FunFam" id="1.20.1250.20:FF:000154">
    <property type="entry name" value="Solute carrier family 22 member 16"/>
    <property type="match status" value="1"/>
</dbReference>
<feature type="transmembrane region" description="Helical" evidence="15">
    <location>
        <begin position="347"/>
        <end position="367"/>
    </location>
</feature>
<evidence type="ECO:0000256" key="7">
    <source>
        <dbReference type="ARBA" id="ARBA00023136"/>
    </source>
</evidence>
<comment type="catalytic activity">
    <reaction evidence="10">
        <text>(R)-carnitine(in) = (R)-carnitine(out)</text>
        <dbReference type="Rhea" id="RHEA:34959"/>
        <dbReference type="ChEBI" id="CHEBI:16347"/>
    </reaction>
</comment>
<dbReference type="Proteomes" id="UP000700334">
    <property type="component" value="Unassembled WGS sequence"/>
</dbReference>
<dbReference type="InterPro" id="IPR005828">
    <property type="entry name" value="MFS_sugar_transport-like"/>
</dbReference>
<evidence type="ECO:0000256" key="14">
    <source>
        <dbReference type="SAM" id="MobiDB-lite"/>
    </source>
</evidence>
<reference evidence="17" key="1">
    <citation type="journal article" date="2021" name="Evol. Appl.">
        <title>The genome of the Pyrenean desman and the effects of bottlenecks and inbreeding on the genomic landscape of an endangered species.</title>
        <authorList>
            <person name="Escoda L."/>
            <person name="Castresana J."/>
        </authorList>
    </citation>
    <scope>NUCLEOTIDE SEQUENCE</scope>
    <source>
        <strain evidence="17">IBE-C5619</strain>
    </source>
</reference>
<feature type="region of interest" description="Disordered" evidence="14">
    <location>
        <begin position="127"/>
        <end position="147"/>
    </location>
</feature>
<evidence type="ECO:0000313" key="18">
    <source>
        <dbReference type="Proteomes" id="UP000700334"/>
    </source>
</evidence>
<feature type="transmembrane region" description="Helical" evidence="15">
    <location>
        <begin position="320"/>
        <end position="340"/>
    </location>
</feature>
<evidence type="ECO:0000313" key="17">
    <source>
        <dbReference type="EMBL" id="KAG8522094.1"/>
    </source>
</evidence>
<feature type="compositionally biased region" description="Polar residues" evidence="14">
    <location>
        <begin position="715"/>
        <end position="724"/>
    </location>
</feature>
<keyword evidence="4 15" id="KW-0812">Transmembrane</keyword>
<feature type="transmembrane region" description="Helical" evidence="15">
    <location>
        <begin position="519"/>
        <end position="540"/>
    </location>
</feature>
<dbReference type="Gene3D" id="1.20.1250.20">
    <property type="entry name" value="MFS general substrate transporter like domains"/>
    <property type="match status" value="1"/>
</dbReference>
<keyword evidence="5 15" id="KW-1133">Transmembrane helix</keyword>
<dbReference type="InterPro" id="IPR020846">
    <property type="entry name" value="MFS_dom"/>
</dbReference>
<evidence type="ECO:0000256" key="15">
    <source>
        <dbReference type="SAM" id="Phobius"/>
    </source>
</evidence>
<evidence type="ECO:0000256" key="10">
    <source>
        <dbReference type="ARBA" id="ARBA00051543"/>
    </source>
</evidence>
<dbReference type="PANTHER" id="PTHR24064">
    <property type="entry name" value="SOLUTE CARRIER FAMILY 22 MEMBER"/>
    <property type="match status" value="1"/>
</dbReference>
<evidence type="ECO:0000256" key="12">
    <source>
        <dbReference type="ARBA" id="ARBA00072104"/>
    </source>
</evidence>
<dbReference type="EMBL" id="JAGFMF010011446">
    <property type="protein sequence ID" value="KAG8522094.1"/>
    <property type="molecule type" value="Genomic_DNA"/>
</dbReference>
<name>A0A8J6BDZ0_GALPY</name>
<evidence type="ECO:0000256" key="9">
    <source>
        <dbReference type="ARBA" id="ARBA00036490"/>
    </source>
</evidence>
<feature type="transmembrane region" description="Helical" evidence="15">
    <location>
        <begin position="669"/>
        <end position="688"/>
    </location>
</feature>
<organism evidence="17 18">
    <name type="scientific">Galemys pyrenaicus</name>
    <name type="common">Iberian desman</name>
    <name type="synonym">Pyrenean desman</name>
    <dbReference type="NCBI Taxonomy" id="202257"/>
    <lineage>
        <taxon>Eukaryota</taxon>
        <taxon>Metazoa</taxon>
        <taxon>Chordata</taxon>
        <taxon>Craniata</taxon>
        <taxon>Vertebrata</taxon>
        <taxon>Euteleostomi</taxon>
        <taxon>Mammalia</taxon>
        <taxon>Eutheria</taxon>
        <taxon>Laurasiatheria</taxon>
        <taxon>Eulipotyphla</taxon>
        <taxon>Talpidae</taxon>
        <taxon>Galemys</taxon>
    </lineage>
</organism>
<dbReference type="Pfam" id="PF00083">
    <property type="entry name" value="Sugar_tr"/>
    <property type="match status" value="1"/>
</dbReference>
<keyword evidence="3" id="KW-0813">Transport</keyword>
<comment type="subcellular location">
    <subcellularLocation>
        <location evidence="1">Endomembrane system</location>
        <topology evidence="1">Multi-pass membrane protein</topology>
    </subcellularLocation>
</comment>
<dbReference type="GO" id="GO:0012505">
    <property type="term" value="C:endomembrane system"/>
    <property type="evidence" value="ECO:0007669"/>
    <property type="project" value="UniProtKB-SubCell"/>
</dbReference>
<dbReference type="GO" id="GO:0022857">
    <property type="term" value="F:transmembrane transporter activity"/>
    <property type="evidence" value="ECO:0007669"/>
    <property type="project" value="InterPro"/>
</dbReference>
<evidence type="ECO:0000256" key="11">
    <source>
        <dbReference type="ARBA" id="ARBA00055231"/>
    </source>
</evidence>
<accession>A0A8J6BDZ0</accession>
<dbReference type="SUPFAM" id="SSF103473">
    <property type="entry name" value="MFS general substrate transporter"/>
    <property type="match status" value="1"/>
</dbReference>
<dbReference type="InterPro" id="IPR036259">
    <property type="entry name" value="MFS_trans_sf"/>
</dbReference>
<dbReference type="AlphaFoldDB" id="A0A8J6BDZ0"/>
<feature type="domain" description="Major facilitator superfamily (MFS) profile" evidence="16">
    <location>
        <begin position="277"/>
        <end position="693"/>
    </location>
</feature>
<evidence type="ECO:0000256" key="3">
    <source>
        <dbReference type="ARBA" id="ARBA00022448"/>
    </source>
</evidence>
<keyword evidence="6" id="KW-0406">Ion transport</keyword>
<evidence type="ECO:0000256" key="13">
    <source>
        <dbReference type="ARBA" id="ARBA00082592"/>
    </source>
</evidence>
<evidence type="ECO:0000256" key="1">
    <source>
        <dbReference type="ARBA" id="ARBA00004127"/>
    </source>
</evidence>
<comment type="function">
    <text evidence="11">Facilitative organic cation transporter that mediates the transport of carnitine as well as the polyamine spermidine. Mediates the partially Na(+)-dependent bidirectional transport of carnitine. May mediate L-carnitine secretion from testis epididymal epithelium into the lumen which is involved in the maturation of spermatozoa.</text>
</comment>
<evidence type="ECO:0000256" key="2">
    <source>
        <dbReference type="ARBA" id="ARBA00009203"/>
    </source>
</evidence>
<keyword evidence="8" id="KW-0325">Glycoprotein</keyword>
<comment type="caution">
    <text evidence="17">The sequence shown here is derived from an EMBL/GenBank/DDBJ whole genome shotgun (WGS) entry which is preliminary data.</text>
</comment>
<gene>
    <name evidence="17" type="ORF">J0S82_000244</name>
</gene>
<feature type="transmembrane region" description="Helical" evidence="15">
    <location>
        <begin position="640"/>
        <end position="663"/>
    </location>
</feature>
<dbReference type="OrthoDB" id="2261376at2759"/>
<evidence type="ECO:0000256" key="5">
    <source>
        <dbReference type="ARBA" id="ARBA00022989"/>
    </source>
</evidence>
<feature type="transmembrane region" description="Helical" evidence="15">
    <location>
        <begin position="432"/>
        <end position="452"/>
    </location>
</feature>